<reference evidence="2" key="1">
    <citation type="journal article" date="2018" name="Front. Microbiol.">
        <title>Genome-Based Analysis Reveals the Taxonomy and Diversity of the Family Idiomarinaceae.</title>
        <authorList>
            <person name="Liu Y."/>
            <person name="Lai Q."/>
            <person name="Shao Z."/>
        </authorList>
    </citation>
    <scope>NUCLEOTIDE SEQUENCE [LARGE SCALE GENOMIC DNA]</scope>
    <source>
        <strain evidence="2">SW15</strain>
    </source>
</reference>
<dbReference type="PANTHER" id="PTHR38767:SF1">
    <property type="entry name" value="DNA POLYMERASE III SUBUNIT CHI"/>
    <property type="match status" value="1"/>
</dbReference>
<accession>A0A432XIX3</accession>
<dbReference type="OrthoDB" id="5297568at2"/>
<gene>
    <name evidence="1" type="ORF">CWE21_04750</name>
</gene>
<dbReference type="InterPro" id="IPR036768">
    <property type="entry name" value="PolIII_chi_sf"/>
</dbReference>
<dbReference type="RefSeq" id="WP_126833320.1">
    <property type="nucleotide sequence ID" value="NZ_PIPT01000003.1"/>
</dbReference>
<dbReference type="GO" id="GO:0003887">
    <property type="term" value="F:DNA-directed DNA polymerase activity"/>
    <property type="evidence" value="ECO:0007669"/>
    <property type="project" value="InterPro"/>
</dbReference>
<sequence length="151" mass="16966">MVHGIFYVLDGLDEAQQLSLFCKIIAERWRELGSVRVWCRDQQHAEALDEALWQQPADAFVPHNLVGEGPSQGAPVELCWPDAPVGPRRCKVVVNFMPTAPQFAGAQLVLDQVPSDPEARQLARERFKWYRQQGVELSTVNATELTQITAN</sequence>
<dbReference type="GO" id="GO:0003677">
    <property type="term" value="F:DNA binding"/>
    <property type="evidence" value="ECO:0007669"/>
    <property type="project" value="InterPro"/>
</dbReference>
<comment type="caution">
    <text evidence="1">The sequence shown here is derived from an EMBL/GenBank/DDBJ whole genome shotgun (WGS) entry which is preliminary data.</text>
</comment>
<dbReference type="GO" id="GO:0032298">
    <property type="term" value="P:positive regulation of DNA-templated DNA replication initiation"/>
    <property type="evidence" value="ECO:0007669"/>
    <property type="project" value="TreeGrafter"/>
</dbReference>
<evidence type="ECO:0000313" key="2">
    <source>
        <dbReference type="Proteomes" id="UP000286678"/>
    </source>
</evidence>
<protein>
    <submittedName>
        <fullName evidence="1">DNA polymerase III subunit chi</fullName>
    </submittedName>
</protein>
<dbReference type="PANTHER" id="PTHR38767">
    <property type="entry name" value="DNA POLYMERASE III SUBUNIT CHI"/>
    <property type="match status" value="1"/>
</dbReference>
<organism evidence="1 2">
    <name type="scientific">Pseudidiomarina aquimaris</name>
    <dbReference type="NCBI Taxonomy" id="641841"/>
    <lineage>
        <taxon>Bacteria</taxon>
        <taxon>Pseudomonadati</taxon>
        <taxon>Pseudomonadota</taxon>
        <taxon>Gammaproteobacteria</taxon>
        <taxon>Alteromonadales</taxon>
        <taxon>Idiomarinaceae</taxon>
        <taxon>Pseudidiomarina</taxon>
    </lineage>
</organism>
<evidence type="ECO:0000313" key="1">
    <source>
        <dbReference type="EMBL" id="RUO48678.1"/>
    </source>
</evidence>
<dbReference type="EMBL" id="PIPT01000003">
    <property type="protein sequence ID" value="RUO48678.1"/>
    <property type="molecule type" value="Genomic_DNA"/>
</dbReference>
<proteinExistence type="predicted"/>
<dbReference type="InterPro" id="IPR007459">
    <property type="entry name" value="DNA_pol3_chi"/>
</dbReference>
<dbReference type="SUPFAM" id="SSF102400">
    <property type="entry name" value="DNA polymerase III chi subunit"/>
    <property type="match status" value="1"/>
</dbReference>
<dbReference type="GO" id="GO:0006260">
    <property type="term" value="P:DNA replication"/>
    <property type="evidence" value="ECO:0007669"/>
    <property type="project" value="InterPro"/>
</dbReference>
<name>A0A432XIX3_9GAMM</name>
<keyword evidence="2" id="KW-1185">Reference proteome</keyword>
<dbReference type="Pfam" id="PF04364">
    <property type="entry name" value="DNA_pol3_chi"/>
    <property type="match status" value="1"/>
</dbReference>
<dbReference type="AlphaFoldDB" id="A0A432XIX3"/>
<dbReference type="Proteomes" id="UP000286678">
    <property type="component" value="Unassembled WGS sequence"/>
</dbReference>
<dbReference type="Gene3D" id="3.40.50.10110">
    <property type="entry name" value="DNA polymerase III subunit chi"/>
    <property type="match status" value="1"/>
</dbReference>